<evidence type="ECO:0000256" key="3">
    <source>
        <dbReference type="SAM" id="Phobius"/>
    </source>
</evidence>
<sequence>MYHPQPYPEGGLRANLIVLGSFSAIMGGLGLMNSIGIYQAWISTHQLAHLSDSQISWIFGLYNFLVFFSGIQIGPVFDAHGPRFLMLTGSTLLVLVFVLLGFCHAYWHFVVVLGLLAGLGTSFIFIVPVATIGHYFCVRRGAATGLAMSAGSIGGVIFPLVLENLAPTLGFAWTTRVIGLITLFLLIPGCILLRPRLPPKPASGTALLPDLAILKDPALAVTTLGAFFIEWGFFIPLEYITSYSLTYGIAPRLAYLMVVFLNAGSFPGRWIPGILADRVGRFEMLALTNVLCLVAVLGIWLPADGNVVATIVFAVVFGIGSGSNISLVPVCVGELCPVESYGRFYTTVYTVVSLGALTGVPIAGEIIRRCDGQYWGLIVFAGCAYAAGLMCFVAVILVRGRRKTVDTVDE</sequence>
<comment type="subcellular location">
    <subcellularLocation>
        <location evidence="1">Membrane</location>
        <topology evidence="1">Multi-pass membrane protein</topology>
    </subcellularLocation>
</comment>
<dbReference type="OrthoDB" id="410267at2759"/>
<feature type="transmembrane region" description="Helical" evidence="3">
    <location>
        <begin position="253"/>
        <end position="272"/>
    </location>
</feature>
<feature type="domain" description="Major facilitator superfamily (MFS) profile" evidence="4">
    <location>
        <begin position="218"/>
        <end position="410"/>
    </location>
</feature>
<keyword evidence="6" id="KW-1185">Reference proteome</keyword>
<dbReference type="InterPro" id="IPR050327">
    <property type="entry name" value="Proton-linked_MCT"/>
</dbReference>
<feature type="transmembrane region" description="Helical" evidence="3">
    <location>
        <begin position="84"/>
        <end position="107"/>
    </location>
</feature>
<protein>
    <submittedName>
        <fullName evidence="5">Major facilitator superfamily domain-containing protein</fullName>
    </submittedName>
</protein>
<dbReference type="GO" id="GO:0016020">
    <property type="term" value="C:membrane"/>
    <property type="evidence" value="ECO:0007669"/>
    <property type="project" value="UniProtKB-SubCell"/>
</dbReference>
<name>A0A5N6TPR7_ASPAV</name>
<dbReference type="PROSITE" id="PS50850">
    <property type="entry name" value="MFS"/>
    <property type="match status" value="1"/>
</dbReference>
<reference evidence="5 6" key="1">
    <citation type="submission" date="2019-04" db="EMBL/GenBank/DDBJ databases">
        <title>Friends and foes A comparative genomics study of 23 Aspergillus species from section Flavi.</title>
        <authorList>
            <consortium name="DOE Joint Genome Institute"/>
            <person name="Kjaerbolling I."/>
            <person name="Vesth T."/>
            <person name="Frisvad J.C."/>
            <person name="Nybo J.L."/>
            <person name="Theobald S."/>
            <person name="Kildgaard S."/>
            <person name="Isbrandt T."/>
            <person name="Kuo A."/>
            <person name="Sato A."/>
            <person name="Lyhne E.K."/>
            <person name="Kogle M.E."/>
            <person name="Wiebenga A."/>
            <person name="Kun R.S."/>
            <person name="Lubbers R.J."/>
            <person name="Makela M.R."/>
            <person name="Barry K."/>
            <person name="Chovatia M."/>
            <person name="Clum A."/>
            <person name="Daum C."/>
            <person name="Haridas S."/>
            <person name="He G."/>
            <person name="LaButti K."/>
            <person name="Lipzen A."/>
            <person name="Mondo S."/>
            <person name="Riley R."/>
            <person name="Salamov A."/>
            <person name="Simmons B.A."/>
            <person name="Magnuson J.K."/>
            <person name="Henrissat B."/>
            <person name="Mortensen U.H."/>
            <person name="Larsen T.O."/>
            <person name="Devries R.P."/>
            <person name="Grigoriev I.V."/>
            <person name="Machida M."/>
            <person name="Baker S.E."/>
            <person name="Andersen M.R."/>
        </authorList>
    </citation>
    <scope>NUCLEOTIDE SEQUENCE [LARGE SCALE GENOMIC DNA]</scope>
    <source>
        <strain evidence="5 6">IBT 18842</strain>
    </source>
</reference>
<dbReference type="AlphaFoldDB" id="A0A5N6TPR7"/>
<feature type="transmembrane region" description="Helical" evidence="3">
    <location>
        <begin position="113"/>
        <end position="136"/>
    </location>
</feature>
<evidence type="ECO:0000313" key="6">
    <source>
        <dbReference type="Proteomes" id="UP000325780"/>
    </source>
</evidence>
<organism evidence="5 6">
    <name type="scientific">Aspergillus avenaceus</name>
    <dbReference type="NCBI Taxonomy" id="36643"/>
    <lineage>
        <taxon>Eukaryota</taxon>
        <taxon>Fungi</taxon>
        <taxon>Dikarya</taxon>
        <taxon>Ascomycota</taxon>
        <taxon>Pezizomycotina</taxon>
        <taxon>Eurotiomycetes</taxon>
        <taxon>Eurotiomycetidae</taxon>
        <taxon>Eurotiales</taxon>
        <taxon>Aspergillaceae</taxon>
        <taxon>Aspergillus</taxon>
        <taxon>Aspergillus subgen. Circumdati</taxon>
    </lineage>
</organism>
<keyword evidence="3" id="KW-0812">Transmembrane</keyword>
<comment type="similarity">
    <text evidence="2">Belongs to the major facilitator superfamily. Monocarboxylate porter (TC 2.A.1.13) family.</text>
</comment>
<accession>A0A5N6TPR7</accession>
<dbReference type="SUPFAM" id="SSF103473">
    <property type="entry name" value="MFS general substrate transporter"/>
    <property type="match status" value="1"/>
</dbReference>
<feature type="transmembrane region" description="Helical" evidence="3">
    <location>
        <begin position="173"/>
        <end position="193"/>
    </location>
</feature>
<dbReference type="InterPro" id="IPR036259">
    <property type="entry name" value="MFS_trans_sf"/>
</dbReference>
<keyword evidence="3" id="KW-0472">Membrane</keyword>
<feature type="transmembrane region" description="Helical" evidence="3">
    <location>
        <begin position="284"/>
        <end position="301"/>
    </location>
</feature>
<dbReference type="InterPro" id="IPR020846">
    <property type="entry name" value="MFS_dom"/>
</dbReference>
<dbReference type="Pfam" id="PF07690">
    <property type="entry name" value="MFS_1"/>
    <property type="match status" value="1"/>
</dbReference>
<feature type="transmembrane region" description="Helical" evidence="3">
    <location>
        <begin position="213"/>
        <end position="233"/>
    </location>
</feature>
<feature type="transmembrane region" description="Helical" evidence="3">
    <location>
        <begin position="55"/>
        <end position="77"/>
    </location>
</feature>
<dbReference type="PANTHER" id="PTHR11360">
    <property type="entry name" value="MONOCARBOXYLATE TRANSPORTER"/>
    <property type="match status" value="1"/>
</dbReference>
<evidence type="ECO:0000256" key="1">
    <source>
        <dbReference type="ARBA" id="ARBA00004141"/>
    </source>
</evidence>
<dbReference type="EMBL" id="ML742164">
    <property type="protein sequence ID" value="KAE8148342.1"/>
    <property type="molecule type" value="Genomic_DNA"/>
</dbReference>
<dbReference type="Gene3D" id="1.20.1250.20">
    <property type="entry name" value="MFS general substrate transporter like domains"/>
    <property type="match status" value="1"/>
</dbReference>
<dbReference type="InterPro" id="IPR011701">
    <property type="entry name" value="MFS"/>
</dbReference>
<feature type="transmembrane region" description="Helical" evidence="3">
    <location>
        <begin position="307"/>
        <end position="332"/>
    </location>
</feature>
<feature type="transmembrane region" description="Helical" evidence="3">
    <location>
        <begin position="374"/>
        <end position="398"/>
    </location>
</feature>
<evidence type="ECO:0000259" key="4">
    <source>
        <dbReference type="PROSITE" id="PS50850"/>
    </source>
</evidence>
<dbReference type="Proteomes" id="UP000325780">
    <property type="component" value="Unassembled WGS sequence"/>
</dbReference>
<gene>
    <name evidence="5" type="ORF">BDV25DRAFT_168529</name>
</gene>
<feature type="transmembrane region" description="Helical" evidence="3">
    <location>
        <begin position="143"/>
        <end position="161"/>
    </location>
</feature>
<evidence type="ECO:0000313" key="5">
    <source>
        <dbReference type="EMBL" id="KAE8148342.1"/>
    </source>
</evidence>
<dbReference type="GO" id="GO:0022857">
    <property type="term" value="F:transmembrane transporter activity"/>
    <property type="evidence" value="ECO:0007669"/>
    <property type="project" value="InterPro"/>
</dbReference>
<keyword evidence="3" id="KW-1133">Transmembrane helix</keyword>
<feature type="transmembrane region" description="Helical" evidence="3">
    <location>
        <begin position="344"/>
        <end position="362"/>
    </location>
</feature>
<evidence type="ECO:0000256" key="2">
    <source>
        <dbReference type="ARBA" id="ARBA00006727"/>
    </source>
</evidence>
<proteinExistence type="inferred from homology"/>
<feature type="transmembrane region" description="Helical" evidence="3">
    <location>
        <begin position="12"/>
        <end position="35"/>
    </location>
</feature>
<dbReference type="PANTHER" id="PTHR11360:SF177">
    <property type="entry name" value="RIBOFLAVIN TRANSPORTER MCH5"/>
    <property type="match status" value="1"/>
</dbReference>